<feature type="transmembrane region" description="Helical" evidence="4">
    <location>
        <begin position="6"/>
        <end position="22"/>
    </location>
</feature>
<proteinExistence type="predicted"/>
<dbReference type="EMBL" id="UINC01004908">
    <property type="protein sequence ID" value="SVA17734.1"/>
    <property type="molecule type" value="Genomic_DNA"/>
</dbReference>
<accession>A0A381TPL3</accession>
<sequence length="458" mass="51520">MRPLEILTLILIAGTLTAIFTHKERKIFLYLLFAAIGAMLLQYFLEGQRWQFAPAVYLLPALYIFHRFQKTKINTITKGFLSGWFGLAVLLPWLIPVFALPNPGGSYSVGTETFHWVDSSRMEWFTGENPNDVREIIVQIWYPANLKSGLKPEPYLDFINLRAKTLAGAGAIPEFFPSHLNHVYTNSYKNIPIIKSDQLMPVVIFSHGITGTRHLHQAMYEFLVSRGFIVMALDHSFDANLTIFPDGHLADYRSDITGHPDSANVRIMQMNTRVADISFILDQLDKIQSGKIESQIHTKIDLERIAVGGHSYGGSTATVVSQRDNRIKACFVLDSWISPIPQETIDDGVHIPFLFMGRPSWDGSDYPGNYPKLDSLMAHSSNPKYRLIIRGTKHLDYSDIPLFSPIIGYVLEVGSNPATVTVSLINGLVHGFLVKHLLGESNDIFDNAIDNDLVYQIQ</sequence>
<dbReference type="InterPro" id="IPR029058">
    <property type="entry name" value="AB_hydrolase_fold"/>
</dbReference>
<keyword evidence="4" id="KW-0812">Transmembrane</keyword>
<dbReference type="Pfam" id="PF03403">
    <property type="entry name" value="PAF-AH_p_II"/>
    <property type="match status" value="1"/>
</dbReference>
<feature type="transmembrane region" description="Helical" evidence="4">
    <location>
        <begin position="27"/>
        <end position="45"/>
    </location>
</feature>
<keyword evidence="1" id="KW-0378">Hydrolase</keyword>
<evidence type="ECO:0000256" key="3">
    <source>
        <dbReference type="ARBA" id="ARBA00023098"/>
    </source>
</evidence>
<gene>
    <name evidence="5" type="ORF">METZ01_LOCUS70588</name>
</gene>
<protein>
    <recommendedName>
        <fullName evidence="6">1-alkyl-2-acetylglycerophosphocholine esterase</fullName>
    </recommendedName>
</protein>
<feature type="transmembrane region" description="Helical" evidence="4">
    <location>
        <begin position="80"/>
        <end position="100"/>
    </location>
</feature>
<keyword evidence="4" id="KW-1133">Transmembrane helix</keyword>
<evidence type="ECO:0008006" key="6">
    <source>
        <dbReference type="Google" id="ProtNLM"/>
    </source>
</evidence>
<dbReference type="GO" id="GO:0016042">
    <property type="term" value="P:lipid catabolic process"/>
    <property type="evidence" value="ECO:0007669"/>
    <property type="project" value="UniProtKB-KW"/>
</dbReference>
<reference evidence="5" key="1">
    <citation type="submission" date="2018-05" db="EMBL/GenBank/DDBJ databases">
        <authorList>
            <person name="Lanie J.A."/>
            <person name="Ng W.-L."/>
            <person name="Kazmierczak K.M."/>
            <person name="Andrzejewski T.M."/>
            <person name="Davidsen T.M."/>
            <person name="Wayne K.J."/>
            <person name="Tettelin H."/>
            <person name="Glass J.I."/>
            <person name="Rusch D."/>
            <person name="Podicherti R."/>
            <person name="Tsui H.-C.T."/>
            <person name="Winkler M.E."/>
        </authorList>
    </citation>
    <scope>NUCLEOTIDE SEQUENCE</scope>
</reference>
<dbReference type="AlphaFoldDB" id="A0A381TPL3"/>
<dbReference type="SUPFAM" id="SSF53474">
    <property type="entry name" value="alpha/beta-Hydrolases"/>
    <property type="match status" value="1"/>
</dbReference>
<organism evidence="5">
    <name type="scientific">marine metagenome</name>
    <dbReference type="NCBI Taxonomy" id="408172"/>
    <lineage>
        <taxon>unclassified sequences</taxon>
        <taxon>metagenomes</taxon>
        <taxon>ecological metagenomes</taxon>
    </lineage>
</organism>
<name>A0A381TPL3_9ZZZZ</name>
<feature type="transmembrane region" description="Helical" evidence="4">
    <location>
        <begin position="51"/>
        <end position="68"/>
    </location>
</feature>
<dbReference type="PANTHER" id="PTHR10272:SF0">
    <property type="entry name" value="PLATELET-ACTIVATING FACTOR ACETYLHYDROLASE"/>
    <property type="match status" value="1"/>
</dbReference>
<evidence type="ECO:0000256" key="1">
    <source>
        <dbReference type="ARBA" id="ARBA00022801"/>
    </source>
</evidence>
<keyword evidence="4" id="KW-0472">Membrane</keyword>
<evidence type="ECO:0000313" key="5">
    <source>
        <dbReference type="EMBL" id="SVA17734.1"/>
    </source>
</evidence>
<evidence type="ECO:0000256" key="4">
    <source>
        <dbReference type="SAM" id="Phobius"/>
    </source>
</evidence>
<keyword evidence="2" id="KW-0442">Lipid degradation</keyword>
<dbReference type="Gene3D" id="3.40.50.1820">
    <property type="entry name" value="alpha/beta hydrolase"/>
    <property type="match status" value="1"/>
</dbReference>
<evidence type="ECO:0000256" key="2">
    <source>
        <dbReference type="ARBA" id="ARBA00022963"/>
    </source>
</evidence>
<dbReference type="PANTHER" id="PTHR10272">
    <property type="entry name" value="PLATELET-ACTIVATING FACTOR ACETYLHYDROLASE"/>
    <property type="match status" value="1"/>
</dbReference>
<dbReference type="GO" id="GO:0003847">
    <property type="term" value="F:1-alkyl-2-acetylglycerophosphocholine esterase activity"/>
    <property type="evidence" value="ECO:0007669"/>
    <property type="project" value="TreeGrafter"/>
</dbReference>
<keyword evidence="3" id="KW-0443">Lipid metabolism</keyword>